<reference evidence="1" key="1">
    <citation type="journal article" date="2020" name="Nature">
        <title>Giant virus diversity and host interactions through global metagenomics.</title>
        <authorList>
            <person name="Schulz F."/>
            <person name="Roux S."/>
            <person name="Paez-Espino D."/>
            <person name="Jungbluth S."/>
            <person name="Walsh D.A."/>
            <person name="Denef V.J."/>
            <person name="McMahon K.D."/>
            <person name="Konstantinidis K.T."/>
            <person name="Eloe-Fadrosh E.A."/>
            <person name="Kyrpides N.C."/>
            <person name="Woyke T."/>
        </authorList>
    </citation>
    <scope>NUCLEOTIDE SEQUENCE</scope>
    <source>
        <strain evidence="1">GVMAG-M-3300023184-72</strain>
    </source>
</reference>
<proteinExistence type="predicted"/>
<dbReference type="EMBL" id="MN740162">
    <property type="protein sequence ID" value="QHT91097.1"/>
    <property type="molecule type" value="Genomic_DNA"/>
</dbReference>
<name>A0A6C0IGR8_9ZZZZ</name>
<protein>
    <submittedName>
        <fullName evidence="1">Uncharacterized protein</fullName>
    </submittedName>
</protein>
<accession>A0A6C0IGR8</accession>
<organism evidence="1">
    <name type="scientific">viral metagenome</name>
    <dbReference type="NCBI Taxonomy" id="1070528"/>
    <lineage>
        <taxon>unclassified sequences</taxon>
        <taxon>metagenomes</taxon>
        <taxon>organismal metagenomes</taxon>
    </lineage>
</organism>
<dbReference type="AlphaFoldDB" id="A0A6C0IGR8"/>
<sequence>MLVSDLLTLLKTLLTIFFFNDYFKRNYPQEYENFIVELSMKLIYIYSKTQIIYNNCSTKITSYINENKFSIFQNVVKNEIYQIQNGDICKKFSAVNVLEQFVNFNLFEDFNNNLFIYSDNINPVEDNCINKVILNENNLSLKYDISTIKFMLLEVSINNKTYKITLKNDTYNYYIVDNVFDKKFFIYYLKNHNTDTLSEEDIYSIKDKIIIKLIDNNVDVRELEITDEKNIVVRKDSYNY</sequence>
<evidence type="ECO:0000313" key="1">
    <source>
        <dbReference type="EMBL" id="QHT91097.1"/>
    </source>
</evidence>